<comment type="caution">
    <text evidence="3">The sequence shown here is derived from an EMBL/GenBank/DDBJ whole genome shotgun (WGS) entry which is preliminary data.</text>
</comment>
<proteinExistence type="predicted"/>
<keyword evidence="2" id="KW-0012">Acyltransferase</keyword>
<dbReference type="Gene3D" id="2.160.10.10">
    <property type="entry name" value="Hexapeptide repeat proteins"/>
    <property type="match status" value="1"/>
</dbReference>
<sequence>MTCDPAAAGFHPTGVALVGPSDRLFIHPTARIDPHVVADTTGGPVVIGEGAVVTAFTRLEGPCGIGPHAHLRNAQIPRGTSIGPHCRIGGEVEASIVLGYTDKPHEGFLGHSVVGEWVTLAAGTSAVDQRCDCGPIGVLVNGADVPTGRTKVGSVIGDHAKIGAGALLDCGSSIGAFAHVTATGALAPRAVPAFHRAGPGGVQPLDAARVLAAADAVVRGGDEPGPQLAALYRARGAPEAVTETPLPAPVTLTLRKSA</sequence>
<name>A0ABS5BWF3_9BACT</name>
<dbReference type="PANTHER" id="PTHR43584">
    <property type="entry name" value="NUCLEOTIDYL TRANSFERASE"/>
    <property type="match status" value="1"/>
</dbReference>
<evidence type="ECO:0000256" key="1">
    <source>
        <dbReference type="ARBA" id="ARBA00022679"/>
    </source>
</evidence>
<evidence type="ECO:0000313" key="4">
    <source>
        <dbReference type="Proteomes" id="UP000676565"/>
    </source>
</evidence>
<evidence type="ECO:0000313" key="3">
    <source>
        <dbReference type="EMBL" id="MBP3958072.1"/>
    </source>
</evidence>
<dbReference type="InterPro" id="IPR011004">
    <property type="entry name" value="Trimer_LpxA-like_sf"/>
</dbReference>
<dbReference type="EMBL" id="JAGKQQ010000001">
    <property type="protein sequence ID" value="MBP3958072.1"/>
    <property type="molecule type" value="Genomic_DNA"/>
</dbReference>
<keyword evidence="1" id="KW-0808">Transferase</keyword>
<keyword evidence="4" id="KW-1185">Reference proteome</keyword>
<evidence type="ECO:0000256" key="2">
    <source>
        <dbReference type="ARBA" id="ARBA00023315"/>
    </source>
</evidence>
<organism evidence="3 4">
    <name type="scientific">Gemmata palustris</name>
    <dbReference type="NCBI Taxonomy" id="2822762"/>
    <lineage>
        <taxon>Bacteria</taxon>
        <taxon>Pseudomonadati</taxon>
        <taxon>Planctomycetota</taxon>
        <taxon>Planctomycetia</taxon>
        <taxon>Gemmatales</taxon>
        <taxon>Gemmataceae</taxon>
        <taxon>Gemmata</taxon>
    </lineage>
</organism>
<dbReference type="Proteomes" id="UP000676565">
    <property type="component" value="Unassembled WGS sequence"/>
</dbReference>
<protein>
    <submittedName>
        <fullName evidence="3">Uncharacterized protein</fullName>
    </submittedName>
</protein>
<dbReference type="SUPFAM" id="SSF51161">
    <property type="entry name" value="Trimeric LpxA-like enzymes"/>
    <property type="match status" value="1"/>
</dbReference>
<reference evidence="3 4" key="1">
    <citation type="submission" date="2021-04" db="EMBL/GenBank/DDBJ databases">
        <authorList>
            <person name="Ivanova A."/>
        </authorList>
    </citation>
    <scope>NUCLEOTIDE SEQUENCE [LARGE SCALE GENOMIC DNA]</scope>
    <source>
        <strain evidence="3 4">G18</strain>
    </source>
</reference>
<dbReference type="RefSeq" id="WP_210657724.1">
    <property type="nucleotide sequence ID" value="NZ_JAGKQQ010000001.1"/>
</dbReference>
<gene>
    <name evidence="3" type="ORF">J8F10_22695</name>
</gene>
<accession>A0ABS5BWF3</accession>
<dbReference type="InterPro" id="IPR050065">
    <property type="entry name" value="GlmU-like"/>
</dbReference>